<feature type="region of interest" description="Disordered" evidence="1">
    <location>
        <begin position="1"/>
        <end position="69"/>
    </location>
</feature>
<reference evidence="3 4" key="1">
    <citation type="submission" date="2025-04" db="UniProtKB">
        <authorList>
            <consortium name="RefSeq"/>
        </authorList>
    </citation>
    <scope>IDENTIFICATION</scope>
    <source>
        <tissue evidence="3 4">Muscle</tissue>
    </source>
</reference>
<organism evidence="2 7">
    <name type="scientific">Hipposideros armiger</name>
    <name type="common">Great Himalayan leaf-nosed bat</name>
    <dbReference type="NCBI Taxonomy" id="186990"/>
    <lineage>
        <taxon>Eukaryota</taxon>
        <taxon>Metazoa</taxon>
        <taxon>Chordata</taxon>
        <taxon>Craniata</taxon>
        <taxon>Vertebrata</taxon>
        <taxon>Euteleostomi</taxon>
        <taxon>Mammalia</taxon>
        <taxon>Eutheria</taxon>
        <taxon>Laurasiatheria</taxon>
        <taxon>Chiroptera</taxon>
        <taxon>Yinpterochiroptera</taxon>
        <taxon>Rhinolophoidea</taxon>
        <taxon>Hipposideridae</taxon>
        <taxon>Hipposideros</taxon>
    </lineage>
</organism>
<dbReference type="PANTHER" id="PTHR36868:SF1">
    <property type="entry name" value="NUTRITIONALLY-REGULATED ADIPOSE AND CARDIAC ENRICHED PROTEIN HOMOLOG"/>
    <property type="match status" value="1"/>
</dbReference>
<dbReference type="InterPro" id="IPR028114">
    <property type="entry name" value="DUF4658"/>
</dbReference>
<dbReference type="GO" id="GO:0005886">
    <property type="term" value="C:plasma membrane"/>
    <property type="evidence" value="ECO:0007669"/>
    <property type="project" value="TreeGrafter"/>
</dbReference>
<dbReference type="RefSeq" id="XP_019494742.1">
    <property type="nucleotide sequence ID" value="XM_019639197.1"/>
</dbReference>
<keyword evidence="2" id="KW-1185">Reference proteome</keyword>
<evidence type="ECO:0000313" key="2">
    <source>
        <dbReference type="Proteomes" id="UP000694851"/>
    </source>
</evidence>
<dbReference type="PANTHER" id="PTHR36868">
    <property type="entry name" value="NUTRITIONALLY-REGULATED ADIPOSE AND CARDIAC ENRICHED PROTEIN HOMOLOG"/>
    <property type="match status" value="1"/>
</dbReference>
<sequence>MRTAAQALSPDSRPETRHQARKNAKATPGSPVPRTGREGDRESPPSILRRSRPEHRGHGAEPQRTSRHVRFHEPLEVAVHCVTPITPACGVNLNRVTVNKTATGRKGYNQGCPMVTVLSRKGQWGRRAYCPPTLPSVALETPPCPSAPPTSSFAAHPPNSPSPQPRPLLTRCPQSPLTTTSLLPRAFPWDTVRVS</sequence>
<dbReference type="Proteomes" id="UP000694851">
    <property type="component" value="Unplaced"/>
</dbReference>
<dbReference type="RefSeq" id="XP_019494741.1">
    <property type="nucleotide sequence ID" value="XM_019639196.1"/>
</dbReference>
<protein>
    <submittedName>
        <fullName evidence="3 4">Nutritionally-regulated adipose and cardiac enriched protein homolog isoform X2</fullName>
    </submittedName>
</protein>
<dbReference type="AlphaFoldDB" id="A0A8B7R3Q7"/>
<evidence type="ECO:0000313" key="6">
    <source>
        <dbReference type="RefSeq" id="XP_019494742.1"/>
    </source>
</evidence>
<evidence type="ECO:0000256" key="1">
    <source>
        <dbReference type="SAM" id="MobiDB-lite"/>
    </source>
</evidence>
<feature type="region of interest" description="Disordered" evidence="1">
    <location>
        <begin position="141"/>
        <end position="179"/>
    </location>
</feature>
<dbReference type="GeneID" id="109380999"/>
<accession>A0A8B7R3Q7</accession>
<evidence type="ECO:0000313" key="5">
    <source>
        <dbReference type="RefSeq" id="XP_019494741.1"/>
    </source>
</evidence>
<proteinExistence type="predicted"/>
<dbReference type="RefSeq" id="XP_019494740.1">
    <property type="nucleotide sequence ID" value="XM_019639195.1"/>
</dbReference>
<dbReference type="Pfam" id="PF15555">
    <property type="entry name" value="DUF4658"/>
    <property type="match status" value="1"/>
</dbReference>
<evidence type="ECO:0000313" key="7">
    <source>
        <dbReference type="RefSeq" id="XP_019494743.1"/>
    </source>
</evidence>
<evidence type="ECO:0000313" key="4">
    <source>
        <dbReference type="RefSeq" id="XP_019494740.1"/>
    </source>
</evidence>
<dbReference type="RefSeq" id="XP_019494743.1">
    <property type="nucleotide sequence ID" value="XM_019639198.1"/>
</dbReference>
<dbReference type="CTD" id="110258342"/>
<name>A0A8B7R3Q7_HIPAR</name>
<evidence type="ECO:0000313" key="3">
    <source>
        <dbReference type="RefSeq" id="XP_019494738.1"/>
    </source>
</evidence>
<dbReference type="RefSeq" id="XP_019494738.1">
    <property type="nucleotide sequence ID" value="XM_019639193.1"/>
</dbReference>
<gene>
    <name evidence="3 4 5 6 7" type="primary">CUNH14orf180</name>
</gene>